<dbReference type="InterPro" id="IPR015424">
    <property type="entry name" value="PyrdxlP-dep_Trfase"/>
</dbReference>
<dbReference type="InterPro" id="IPR000524">
    <property type="entry name" value="Tscrpt_reg_HTH_GntR"/>
</dbReference>
<dbReference type="STRING" id="29349.CLOTH_09300"/>
<keyword evidence="7" id="KW-0808">Transferase</keyword>
<dbReference type="SMART" id="SM00345">
    <property type="entry name" value="HTH_GNTR"/>
    <property type="match status" value="1"/>
</dbReference>
<comment type="similarity">
    <text evidence="1">In the C-terminal section; belongs to the class-I pyridoxal-phosphate-dependent aminotransferase family.</text>
</comment>
<evidence type="ECO:0000256" key="3">
    <source>
        <dbReference type="ARBA" id="ARBA00023015"/>
    </source>
</evidence>
<dbReference type="InterPro" id="IPR015421">
    <property type="entry name" value="PyrdxlP-dep_Trfase_major"/>
</dbReference>
<evidence type="ECO:0000259" key="6">
    <source>
        <dbReference type="PROSITE" id="PS50949"/>
    </source>
</evidence>
<dbReference type="InterPro" id="IPR036390">
    <property type="entry name" value="WH_DNA-bd_sf"/>
</dbReference>
<keyword evidence="8" id="KW-1185">Reference proteome</keyword>
<dbReference type="Gene3D" id="1.10.10.10">
    <property type="entry name" value="Winged helix-like DNA-binding domain superfamily/Winged helix DNA-binding domain"/>
    <property type="match status" value="1"/>
</dbReference>
<dbReference type="PANTHER" id="PTHR46577:SF1">
    <property type="entry name" value="HTH-TYPE TRANSCRIPTIONAL REGULATORY PROTEIN GABR"/>
    <property type="match status" value="1"/>
</dbReference>
<proteinExistence type="inferred from homology"/>
<evidence type="ECO:0000313" key="7">
    <source>
        <dbReference type="EMBL" id="OPJ56525.1"/>
    </source>
</evidence>
<dbReference type="GO" id="GO:0030170">
    <property type="term" value="F:pyridoxal phosphate binding"/>
    <property type="evidence" value="ECO:0007669"/>
    <property type="project" value="InterPro"/>
</dbReference>
<dbReference type="RefSeq" id="WP_079411647.1">
    <property type="nucleotide sequence ID" value="NZ_MZGW01000002.1"/>
</dbReference>
<feature type="domain" description="HTH gntR-type" evidence="6">
    <location>
        <begin position="13"/>
        <end position="81"/>
    </location>
</feature>
<dbReference type="CDD" id="cd00609">
    <property type="entry name" value="AAT_like"/>
    <property type="match status" value="1"/>
</dbReference>
<dbReference type="Pfam" id="PF00392">
    <property type="entry name" value="GntR"/>
    <property type="match status" value="1"/>
</dbReference>
<evidence type="ECO:0000256" key="5">
    <source>
        <dbReference type="ARBA" id="ARBA00023163"/>
    </source>
</evidence>
<dbReference type="PROSITE" id="PS50949">
    <property type="entry name" value="HTH_GNTR"/>
    <property type="match status" value="1"/>
</dbReference>
<dbReference type="InterPro" id="IPR051446">
    <property type="entry name" value="HTH_trans_reg/aminotransferase"/>
</dbReference>
<keyword evidence="2" id="KW-0663">Pyridoxal phosphate</keyword>
<keyword evidence="5" id="KW-0804">Transcription</keyword>
<dbReference type="Proteomes" id="UP000190140">
    <property type="component" value="Unassembled WGS sequence"/>
</dbReference>
<keyword evidence="4" id="KW-0238">DNA-binding</keyword>
<keyword evidence="7" id="KW-0032">Aminotransferase</keyword>
<dbReference type="CDD" id="cd07377">
    <property type="entry name" value="WHTH_GntR"/>
    <property type="match status" value="1"/>
</dbReference>
<dbReference type="InterPro" id="IPR004839">
    <property type="entry name" value="Aminotransferase_I/II_large"/>
</dbReference>
<organism evidence="7 8">
    <name type="scientific">Alkalithermobacter paradoxus</name>
    <dbReference type="NCBI Taxonomy" id="29349"/>
    <lineage>
        <taxon>Bacteria</taxon>
        <taxon>Bacillati</taxon>
        <taxon>Bacillota</taxon>
        <taxon>Clostridia</taxon>
        <taxon>Peptostreptococcales</taxon>
        <taxon>Tepidibacteraceae</taxon>
        <taxon>Alkalithermobacter</taxon>
    </lineage>
</organism>
<dbReference type="GO" id="GO:0047536">
    <property type="term" value="F:2-aminoadipate transaminase activity"/>
    <property type="evidence" value="ECO:0007669"/>
    <property type="project" value="UniProtKB-EC"/>
</dbReference>
<comment type="caution">
    <text evidence="7">The sequence shown here is derived from an EMBL/GenBank/DDBJ whole genome shotgun (WGS) entry which is preliminary data.</text>
</comment>
<dbReference type="GO" id="GO:0003700">
    <property type="term" value="F:DNA-binding transcription factor activity"/>
    <property type="evidence" value="ECO:0007669"/>
    <property type="project" value="InterPro"/>
</dbReference>
<protein>
    <submittedName>
        <fullName evidence="7">2-aminoadipate transaminase</fullName>
        <ecNumber evidence="7">2.6.1.39</ecNumber>
    </submittedName>
</protein>
<dbReference type="Gene3D" id="3.40.640.10">
    <property type="entry name" value="Type I PLP-dependent aspartate aminotransferase-like (Major domain)"/>
    <property type="match status" value="1"/>
</dbReference>
<dbReference type="SUPFAM" id="SSF46785">
    <property type="entry name" value="Winged helix' DNA-binding domain"/>
    <property type="match status" value="1"/>
</dbReference>
<dbReference type="AlphaFoldDB" id="A0A1V4IA65"/>
<sequence>MEKLKLSINENGTPKYIQIYGHIKNLIETRELEKNQKLPPIRKLSQSLNVNSSTVIKAYDLLENEGYVYKILGSGCYVKGIKKYEQELNPSLKKESITFDSGTPSLDIFPIDNFKKAINMSLENEGSKLFEYVDGLGYLKLRKCICDYLKSLDINSNEERIQIISGAQQGIDIICKSLIGYGDVIFTEQPTYNGALDIFKSKGAKIVQIPLLEDGIDIGILKQKLEKLKPKFIYLMPNYQNPTGISYSKYKKEKIIKLAKEYNFYIIEDDFLSDFKFYSNDNKTLKYYDKYDKIIYIKSFSKILMPGLRIGFMDIPTDLIAKVSWAKHSSDISTSSLVQGALYYYMKYFDWNVHLSNLEKIYKIRFDKAKYLIENSFKGKLEYINTQGGINFFLGLPKGYSSVDFRNYLSSYGVFILPGRHFFDNQIEDRFFRINIASTDEREIEKGFEIINSNLTYFLDKYRNSLDFKIKDIYF</sequence>
<evidence type="ECO:0000256" key="1">
    <source>
        <dbReference type="ARBA" id="ARBA00005384"/>
    </source>
</evidence>
<dbReference type="EC" id="2.6.1.39" evidence="7"/>
<dbReference type="GO" id="GO:0003677">
    <property type="term" value="F:DNA binding"/>
    <property type="evidence" value="ECO:0007669"/>
    <property type="project" value="UniProtKB-KW"/>
</dbReference>
<dbReference type="SUPFAM" id="SSF53383">
    <property type="entry name" value="PLP-dependent transferases"/>
    <property type="match status" value="1"/>
</dbReference>
<dbReference type="InterPro" id="IPR015422">
    <property type="entry name" value="PyrdxlP-dep_Trfase_small"/>
</dbReference>
<dbReference type="InterPro" id="IPR036388">
    <property type="entry name" value="WH-like_DNA-bd_sf"/>
</dbReference>
<evidence type="ECO:0000256" key="4">
    <source>
        <dbReference type="ARBA" id="ARBA00023125"/>
    </source>
</evidence>
<reference evidence="7 8" key="1">
    <citation type="submission" date="2017-03" db="EMBL/GenBank/DDBJ databases">
        <title>Genome sequence of Clostridium thermoalcaliphilum DSM 7309.</title>
        <authorList>
            <person name="Poehlein A."/>
            <person name="Daniel R."/>
        </authorList>
    </citation>
    <scope>NUCLEOTIDE SEQUENCE [LARGE SCALE GENOMIC DNA]</scope>
    <source>
        <strain evidence="7 8">DSM 7309</strain>
    </source>
</reference>
<accession>A0A1V4IA65</accession>
<dbReference type="PANTHER" id="PTHR46577">
    <property type="entry name" value="HTH-TYPE TRANSCRIPTIONAL REGULATORY PROTEIN GABR"/>
    <property type="match status" value="1"/>
</dbReference>
<dbReference type="OrthoDB" id="9802328at2"/>
<gene>
    <name evidence="7" type="primary">lysN_1</name>
    <name evidence="7" type="ORF">CLOTH_09300</name>
</gene>
<dbReference type="EMBL" id="MZGW01000002">
    <property type="protein sequence ID" value="OPJ56525.1"/>
    <property type="molecule type" value="Genomic_DNA"/>
</dbReference>
<keyword evidence="3" id="KW-0805">Transcription regulation</keyword>
<dbReference type="Gene3D" id="3.90.1150.10">
    <property type="entry name" value="Aspartate Aminotransferase, domain 1"/>
    <property type="match status" value="1"/>
</dbReference>
<dbReference type="Pfam" id="PF00155">
    <property type="entry name" value="Aminotran_1_2"/>
    <property type="match status" value="1"/>
</dbReference>
<evidence type="ECO:0000256" key="2">
    <source>
        <dbReference type="ARBA" id="ARBA00022898"/>
    </source>
</evidence>
<evidence type="ECO:0000313" key="8">
    <source>
        <dbReference type="Proteomes" id="UP000190140"/>
    </source>
</evidence>
<name>A0A1V4IA65_9FIRM</name>